<keyword evidence="1" id="KW-0963">Cytoplasm</keyword>
<dbReference type="GO" id="GO:0008168">
    <property type="term" value="F:methyltransferase activity"/>
    <property type="evidence" value="ECO:0007669"/>
    <property type="project" value="UniProtKB-KW"/>
</dbReference>
<keyword evidence="2" id="KW-0808">Transferase</keyword>
<gene>
    <name evidence="4" type="ORF">ACHAWU_002346</name>
</gene>
<evidence type="ECO:0000313" key="4">
    <source>
        <dbReference type="EMBL" id="KAL3765428.1"/>
    </source>
</evidence>
<organism evidence="4 5">
    <name type="scientific">Discostella pseudostelligera</name>
    <dbReference type="NCBI Taxonomy" id="259834"/>
    <lineage>
        <taxon>Eukaryota</taxon>
        <taxon>Sar</taxon>
        <taxon>Stramenopiles</taxon>
        <taxon>Ochrophyta</taxon>
        <taxon>Bacillariophyta</taxon>
        <taxon>Coscinodiscophyceae</taxon>
        <taxon>Thalassiosirophycidae</taxon>
        <taxon>Stephanodiscales</taxon>
        <taxon>Stephanodiscaceae</taxon>
        <taxon>Discostella</taxon>
    </lineage>
</organism>
<name>A0ABD3MR88_9STRA</name>
<accession>A0ABD3MR88</accession>
<reference evidence="4 5" key="1">
    <citation type="submission" date="2024-10" db="EMBL/GenBank/DDBJ databases">
        <title>Updated reference genomes for cyclostephanoid diatoms.</title>
        <authorList>
            <person name="Roberts W.R."/>
            <person name="Alverson A.J."/>
        </authorList>
    </citation>
    <scope>NUCLEOTIDE SEQUENCE [LARGE SCALE GENOMIC DNA]</scope>
    <source>
        <strain evidence="4 5">AJA232-27</strain>
    </source>
</reference>
<protein>
    <submittedName>
        <fullName evidence="4">Uncharacterized protein</fullName>
    </submittedName>
</protein>
<feature type="region of interest" description="Disordered" evidence="3">
    <location>
        <begin position="1"/>
        <end position="39"/>
    </location>
</feature>
<dbReference type="PANTHER" id="PTHR23245">
    <property type="entry name" value="TRNA METHYLTRANSFERASE"/>
    <property type="match status" value="1"/>
</dbReference>
<dbReference type="EMBL" id="JALLBG020000096">
    <property type="protein sequence ID" value="KAL3765428.1"/>
    <property type="molecule type" value="Genomic_DNA"/>
</dbReference>
<comment type="caution">
    <text evidence="4">The sequence shown here is derived from an EMBL/GenBank/DDBJ whole genome shotgun (WGS) entry which is preliminary data.</text>
</comment>
<evidence type="ECO:0000256" key="1">
    <source>
        <dbReference type="ARBA" id="ARBA00022490"/>
    </source>
</evidence>
<keyword evidence="5" id="KW-1185">Reference proteome</keyword>
<evidence type="ECO:0000256" key="2">
    <source>
        <dbReference type="ARBA" id="ARBA00022603"/>
    </source>
</evidence>
<dbReference type="GO" id="GO:0032259">
    <property type="term" value="P:methylation"/>
    <property type="evidence" value="ECO:0007669"/>
    <property type="project" value="UniProtKB-KW"/>
</dbReference>
<dbReference type="PANTHER" id="PTHR23245:SF36">
    <property type="entry name" value="TRNA (GUANINE(37)-N1)-METHYLTRANSFERASE"/>
    <property type="match status" value="1"/>
</dbReference>
<keyword evidence="2" id="KW-0489">Methyltransferase</keyword>
<dbReference type="Proteomes" id="UP001530293">
    <property type="component" value="Unassembled WGS sequence"/>
</dbReference>
<evidence type="ECO:0000256" key="3">
    <source>
        <dbReference type="SAM" id="MobiDB-lite"/>
    </source>
</evidence>
<evidence type="ECO:0000313" key="5">
    <source>
        <dbReference type="Proteomes" id="UP001530293"/>
    </source>
</evidence>
<proteinExistence type="predicted"/>
<dbReference type="Gene3D" id="3.40.50.150">
    <property type="entry name" value="Vaccinia Virus protein VP39"/>
    <property type="match status" value="1"/>
</dbReference>
<dbReference type="AlphaFoldDB" id="A0ABD3MR88"/>
<dbReference type="InterPro" id="IPR029063">
    <property type="entry name" value="SAM-dependent_MTases_sf"/>
</dbReference>
<sequence length="196" mass="21308">MPATKNEDGEANIGDCAGATTGIASRNNDGDGDGSSQALSQTNQVKIGPPHQSLMQVEVREHGCRFHLDFARAYINSRQRQQQQRMKAKKEVETMTITATNTMIGGRCNNTDNEPDSDSAREYVIVADAMAGVGPFAVPLTSSSSFNSSSNLKAKIIVHANNLNPISYEHLQKNAKLNKCDPGRLFVQHGRTEIHP</sequence>
<dbReference type="SUPFAM" id="SSF53335">
    <property type="entry name" value="S-adenosyl-L-methionine-dependent methyltransferases"/>
    <property type="match status" value="1"/>
</dbReference>